<evidence type="ECO:0000259" key="3">
    <source>
        <dbReference type="PROSITE" id="PS50112"/>
    </source>
</evidence>
<protein>
    <submittedName>
        <fullName evidence="4">SpoIIE family protein phosphatase</fullName>
    </submittedName>
</protein>
<sequence length="586" mass="62056">MESQPQQAPQQRAAVDPTEPRLAAAARAARAGAYEWDLVTGDILWDDAACRMVGTAPEDFEGRAEAFFAALHPDDATRLAAATAEAIERGGSYRNRYEVVHADGSVRQLEERGEVLLGPDGRPHRVTGLLLDRTDEGREPGRPLAPTPVVRPRAPWFRGALPRRGGDPAASSADSIMLTLTRALSKAASVADVTRVMTDIARPALNADHLLIEADAHNPEHPCAVVGRAATEAMQRAVRDDQPLFLEGAAVPPDDGGPSVVRSWAVLPLTGTDDGRGACLFDFAGARTFDNGQRTLFTAVAGILAHALARARLFDREHQWAAELQRAMLPRGVPSVAGHDTAVRYLPGTTGMAVGGDWYDVLPLPDGRVGVVVGDVQGHSVEASAVMGQLRIALRAYAAEGHTPGAVLARTGRLLADLDTDLFATCCYLSLDPATGVIEAARAGHPLPVRIGAGASGTGVSGAGMTDTGMTDPGTAVELDLPGGPPLGVDPQALYPETVTVLAPGETLLLYTDGLIECRGESIDTSLDRLLATVTDWTRDEARDEADSPAPERLERLADHLVRPCQAQHPRADDVAVFLLQRRSCS</sequence>
<reference evidence="4 5" key="1">
    <citation type="submission" date="2024-09" db="EMBL/GenBank/DDBJ databases">
        <authorList>
            <person name="Lee S.D."/>
        </authorList>
    </citation>
    <scope>NUCLEOTIDE SEQUENCE [LARGE SCALE GENOMIC DNA]</scope>
    <source>
        <strain evidence="4 5">N1-5</strain>
    </source>
</reference>
<keyword evidence="1" id="KW-0378">Hydrolase</keyword>
<evidence type="ECO:0000313" key="5">
    <source>
        <dbReference type="Proteomes" id="UP001592528"/>
    </source>
</evidence>
<dbReference type="CDD" id="cd00130">
    <property type="entry name" value="PAS"/>
    <property type="match status" value="1"/>
</dbReference>
<dbReference type="PANTHER" id="PTHR43156:SF2">
    <property type="entry name" value="STAGE II SPORULATION PROTEIN E"/>
    <property type="match status" value="1"/>
</dbReference>
<gene>
    <name evidence="4" type="ORF">ACEZDJ_21685</name>
</gene>
<dbReference type="Pfam" id="PF08447">
    <property type="entry name" value="PAS_3"/>
    <property type="match status" value="1"/>
</dbReference>
<name>A0ABV6UR07_9ACTN</name>
<dbReference type="Gene3D" id="2.10.70.100">
    <property type="match status" value="1"/>
</dbReference>
<feature type="domain" description="PAS" evidence="3">
    <location>
        <begin position="18"/>
        <end position="90"/>
    </location>
</feature>
<dbReference type="SUPFAM" id="SSF55785">
    <property type="entry name" value="PYP-like sensor domain (PAS domain)"/>
    <property type="match status" value="1"/>
</dbReference>
<dbReference type="InterPro" id="IPR029016">
    <property type="entry name" value="GAF-like_dom_sf"/>
</dbReference>
<feature type="compositionally biased region" description="Low complexity" evidence="2">
    <location>
        <begin position="1"/>
        <end position="14"/>
    </location>
</feature>
<dbReference type="InterPro" id="IPR035965">
    <property type="entry name" value="PAS-like_dom_sf"/>
</dbReference>
<dbReference type="InterPro" id="IPR001932">
    <property type="entry name" value="PPM-type_phosphatase-like_dom"/>
</dbReference>
<accession>A0ABV6UR07</accession>
<keyword evidence="5" id="KW-1185">Reference proteome</keyword>
<dbReference type="EMBL" id="JBHEZZ010000012">
    <property type="protein sequence ID" value="MFC1403908.1"/>
    <property type="molecule type" value="Genomic_DNA"/>
</dbReference>
<dbReference type="Proteomes" id="UP001592528">
    <property type="component" value="Unassembled WGS sequence"/>
</dbReference>
<evidence type="ECO:0000256" key="2">
    <source>
        <dbReference type="SAM" id="MobiDB-lite"/>
    </source>
</evidence>
<dbReference type="InterPro" id="IPR036457">
    <property type="entry name" value="PPM-type-like_dom_sf"/>
</dbReference>
<dbReference type="SUPFAM" id="SSF81606">
    <property type="entry name" value="PP2C-like"/>
    <property type="match status" value="1"/>
</dbReference>
<dbReference type="PROSITE" id="PS50112">
    <property type="entry name" value="PAS"/>
    <property type="match status" value="1"/>
</dbReference>
<evidence type="ECO:0000256" key="1">
    <source>
        <dbReference type="ARBA" id="ARBA00022801"/>
    </source>
</evidence>
<dbReference type="Gene3D" id="3.60.40.10">
    <property type="entry name" value="PPM-type phosphatase domain"/>
    <property type="match status" value="1"/>
</dbReference>
<dbReference type="Pfam" id="PF07228">
    <property type="entry name" value="SpoIIE"/>
    <property type="match status" value="1"/>
</dbReference>
<evidence type="ECO:0000313" key="4">
    <source>
        <dbReference type="EMBL" id="MFC1403908.1"/>
    </source>
</evidence>
<proteinExistence type="predicted"/>
<dbReference type="SMART" id="SM00091">
    <property type="entry name" value="PAS"/>
    <property type="match status" value="1"/>
</dbReference>
<dbReference type="RefSeq" id="WP_051725112.1">
    <property type="nucleotide sequence ID" value="NZ_JBHEZZ010000012.1"/>
</dbReference>
<organism evidence="4 5">
    <name type="scientific">Streptacidiphilus cavernicola</name>
    <dbReference type="NCBI Taxonomy" id="3342716"/>
    <lineage>
        <taxon>Bacteria</taxon>
        <taxon>Bacillati</taxon>
        <taxon>Actinomycetota</taxon>
        <taxon>Actinomycetes</taxon>
        <taxon>Kitasatosporales</taxon>
        <taxon>Streptomycetaceae</taxon>
        <taxon>Streptacidiphilus</taxon>
    </lineage>
</organism>
<dbReference type="Gene3D" id="3.30.450.20">
    <property type="entry name" value="PAS domain"/>
    <property type="match status" value="1"/>
</dbReference>
<dbReference type="InterPro" id="IPR052016">
    <property type="entry name" value="Bact_Sigma-Reg"/>
</dbReference>
<feature type="region of interest" description="Disordered" evidence="2">
    <location>
        <begin position="1"/>
        <end position="20"/>
    </location>
</feature>
<dbReference type="Gene3D" id="3.30.450.40">
    <property type="match status" value="1"/>
</dbReference>
<dbReference type="PANTHER" id="PTHR43156">
    <property type="entry name" value="STAGE II SPORULATION PROTEIN E-RELATED"/>
    <property type="match status" value="1"/>
</dbReference>
<comment type="caution">
    <text evidence="4">The sequence shown here is derived from an EMBL/GenBank/DDBJ whole genome shotgun (WGS) entry which is preliminary data.</text>
</comment>
<dbReference type="SUPFAM" id="SSF55781">
    <property type="entry name" value="GAF domain-like"/>
    <property type="match status" value="1"/>
</dbReference>
<dbReference type="SMART" id="SM00331">
    <property type="entry name" value="PP2C_SIG"/>
    <property type="match status" value="1"/>
</dbReference>
<dbReference type="InterPro" id="IPR013655">
    <property type="entry name" value="PAS_fold_3"/>
</dbReference>
<dbReference type="InterPro" id="IPR000014">
    <property type="entry name" value="PAS"/>
</dbReference>